<evidence type="ECO:0000313" key="7">
    <source>
        <dbReference type="Proteomes" id="UP001604277"/>
    </source>
</evidence>
<dbReference type="GO" id="GO:0003677">
    <property type="term" value="F:DNA binding"/>
    <property type="evidence" value="ECO:0007669"/>
    <property type="project" value="UniProtKB-KW"/>
</dbReference>
<keyword evidence="7" id="KW-1185">Reference proteome</keyword>
<gene>
    <name evidence="6" type="ORF">Fot_52323</name>
</gene>
<keyword evidence="1" id="KW-0805">Transcription regulation</keyword>
<dbReference type="Gene3D" id="2.170.150.80">
    <property type="entry name" value="NAC domain"/>
    <property type="match status" value="1"/>
</dbReference>
<keyword evidence="2" id="KW-0238">DNA-binding</keyword>
<evidence type="ECO:0000256" key="2">
    <source>
        <dbReference type="ARBA" id="ARBA00023125"/>
    </source>
</evidence>
<evidence type="ECO:0000256" key="3">
    <source>
        <dbReference type="ARBA" id="ARBA00023163"/>
    </source>
</evidence>
<dbReference type="Pfam" id="PF02365">
    <property type="entry name" value="NAM"/>
    <property type="match status" value="1"/>
</dbReference>
<dbReference type="PANTHER" id="PTHR31719">
    <property type="entry name" value="NAC TRANSCRIPTION FACTOR 56"/>
    <property type="match status" value="1"/>
</dbReference>
<evidence type="ECO:0000259" key="5">
    <source>
        <dbReference type="PROSITE" id="PS51005"/>
    </source>
</evidence>
<evidence type="ECO:0000256" key="1">
    <source>
        <dbReference type="ARBA" id="ARBA00023015"/>
    </source>
</evidence>
<protein>
    <submittedName>
        <fullName evidence="6">NAC domain-containing protein</fullName>
    </submittedName>
</protein>
<accession>A0ABD1PKE0</accession>
<organism evidence="6 7">
    <name type="scientific">Forsythia ovata</name>
    <dbReference type="NCBI Taxonomy" id="205694"/>
    <lineage>
        <taxon>Eukaryota</taxon>
        <taxon>Viridiplantae</taxon>
        <taxon>Streptophyta</taxon>
        <taxon>Embryophyta</taxon>
        <taxon>Tracheophyta</taxon>
        <taxon>Spermatophyta</taxon>
        <taxon>Magnoliopsida</taxon>
        <taxon>eudicotyledons</taxon>
        <taxon>Gunneridae</taxon>
        <taxon>Pentapetalae</taxon>
        <taxon>asterids</taxon>
        <taxon>lamiids</taxon>
        <taxon>Lamiales</taxon>
        <taxon>Oleaceae</taxon>
        <taxon>Forsythieae</taxon>
        <taxon>Forsythia</taxon>
    </lineage>
</organism>
<dbReference type="InterPro" id="IPR003441">
    <property type="entry name" value="NAC-dom"/>
</dbReference>
<keyword evidence="4" id="KW-0539">Nucleus</keyword>
<dbReference type="EMBL" id="JBFOLJ010000018">
    <property type="protein sequence ID" value="KAL2464367.1"/>
    <property type="molecule type" value="Genomic_DNA"/>
</dbReference>
<evidence type="ECO:0000256" key="4">
    <source>
        <dbReference type="ARBA" id="ARBA00023242"/>
    </source>
</evidence>
<feature type="domain" description="NAC" evidence="5">
    <location>
        <begin position="1"/>
        <end position="102"/>
    </location>
</feature>
<dbReference type="InterPro" id="IPR036093">
    <property type="entry name" value="NAC_dom_sf"/>
</dbReference>
<sequence>MDYLIKKINNEKMYHSPIKDVDIYKFSLENLVATGADKTILHNGEVIGCEKSLVFYWGIPSRGVKTSWLMHEFKVNNLPPRQRTHEDDMRLDDWVLCKIYNTNENKSNNNSTKRKRDKDRYHEIQETRNQDVVEQEIEPTARRSSKNVEQEGFWDLNKIEAMLMSDSSLEIEPTAGGSTTYVEQDYSWETMSMPVSFVGIGEDNSGIPEMVDSWVQLLEGLITPKRFRPSQ</sequence>
<evidence type="ECO:0000313" key="6">
    <source>
        <dbReference type="EMBL" id="KAL2464367.1"/>
    </source>
</evidence>
<dbReference type="SUPFAM" id="SSF101941">
    <property type="entry name" value="NAC domain"/>
    <property type="match status" value="1"/>
</dbReference>
<reference evidence="7" key="1">
    <citation type="submission" date="2024-07" db="EMBL/GenBank/DDBJ databases">
        <title>Two chromosome-level genome assemblies of Korean endemic species Abeliophyllum distichum and Forsythia ovata (Oleaceae).</title>
        <authorList>
            <person name="Jang H."/>
        </authorList>
    </citation>
    <scope>NUCLEOTIDE SEQUENCE [LARGE SCALE GENOMIC DNA]</scope>
</reference>
<name>A0ABD1PKE0_9LAMI</name>
<proteinExistence type="predicted"/>
<dbReference type="PANTHER" id="PTHR31719:SF94">
    <property type="entry name" value="PROTEIN ATAF2"/>
    <property type="match status" value="1"/>
</dbReference>
<keyword evidence="3" id="KW-0804">Transcription</keyword>
<dbReference type="PROSITE" id="PS51005">
    <property type="entry name" value="NAC"/>
    <property type="match status" value="1"/>
</dbReference>
<dbReference type="Proteomes" id="UP001604277">
    <property type="component" value="Unassembled WGS sequence"/>
</dbReference>
<comment type="caution">
    <text evidence="6">The sequence shown here is derived from an EMBL/GenBank/DDBJ whole genome shotgun (WGS) entry which is preliminary data.</text>
</comment>
<dbReference type="AlphaFoldDB" id="A0ABD1PKE0"/>